<evidence type="ECO:0000313" key="2">
    <source>
        <dbReference type="Proteomes" id="UP000761534"/>
    </source>
</evidence>
<accession>A0A642UKW5</accession>
<dbReference type="AlphaFoldDB" id="A0A642UKW5"/>
<dbReference type="Proteomes" id="UP000761534">
    <property type="component" value="Unassembled WGS sequence"/>
</dbReference>
<gene>
    <name evidence="1" type="ORF">TRICI_006495</name>
</gene>
<keyword evidence="2" id="KW-1185">Reference proteome</keyword>
<organism evidence="1 2">
    <name type="scientific">Trichomonascus ciferrii</name>
    <dbReference type="NCBI Taxonomy" id="44093"/>
    <lineage>
        <taxon>Eukaryota</taxon>
        <taxon>Fungi</taxon>
        <taxon>Dikarya</taxon>
        <taxon>Ascomycota</taxon>
        <taxon>Saccharomycotina</taxon>
        <taxon>Dipodascomycetes</taxon>
        <taxon>Dipodascales</taxon>
        <taxon>Trichomonascaceae</taxon>
        <taxon>Trichomonascus</taxon>
        <taxon>Trichomonascus ciferrii complex</taxon>
    </lineage>
</organism>
<name>A0A642UKW5_9ASCO</name>
<reference evidence="1" key="1">
    <citation type="journal article" date="2019" name="G3 (Bethesda)">
        <title>Genome Assemblies of Two Rare Opportunistic Yeast Pathogens: Diutina rugosa (syn. Candida rugosa) and Trichomonascus ciferrii (syn. Candida ciferrii).</title>
        <authorList>
            <person name="Mixao V."/>
            <person name="Saus E."/>
            <person name="Hansen A.P."/>
            <person name="Lass-Florl C."/>
            <person name="Gabaldon T."/>
        </authorList>
    </citation>
    <scope>NUCLEOTIDE SEQUENCE</scope>
    <source>
        <strain evidence="1">CBS 4856</strain>
    </source>
</reference>
<evidence type="ECO:0000313" key="1">
    <source>
        <dbReference type="EMBL" id="KAA8898678.1"/>
    </source>
</evidence>
<comment type="caution">
    <text evidence="1">The sequence shown here is derived from an EMBL/GenBank/DDBJ whole genome shotgun (WGS) entry which is preliminary data.</text>
</comment>
<proteinExistence type="predicted"/>
<dbReference type="VEuPathDB" id="FungiDB:TRICI_006495"/>
<dbReference type="EMBL" id="SWFS01000539">
    <property type="protein sequence ID" value="KAA8898678.1"/>
    <property type="molecule type" value="Genomic_DNA"/>
</dbReference>
<protein>
    <submittedName>
        <fullName evidence="1">Uncharacterized protein</fullName>
    </submittedName>
</protein>
<sequence length="228" mass="26304">METRVENRRKGRQRLGGDIWVQLKAPTAFETCLERTLRGIGSEESTFYWILENIKEHDVFDTISTMKQPATRTQLLLVVRYLAEPTITAEELCHELKLDRREFDACVERISRAVLDLQFDCDMQPVQFQRLLCYDVDGHSVEIETGVTPSNHVILLRNGATLSTTSLSSPSEPCYNALFRRFQRLQQPTIPLTSQRFIRAQLRRISRLIQTGIVLNLLFDHCPIKNIG</sequence>